<accession>A0ABQ8IZ80</accession>
<dbReference type="EMBL" id="NJHN03000095">
    <property type="protein sequence ID" value="KAH9415627.1"/>
    <property type="molecule type" value="Genomic_DNA"/>
</dbReference>
<protein>
    <submittedName>
        <fullName evidence="1">Uncharacterized protein</fullName>
    </submittedName>
</protein>
<organism evidence="1 2">
    <name type="scientific">Dermatophagoides pteronyssinus</name>
    <name type="common">European house dust mite</name>
    <dbReference type="NCBI Taxonomy" id="6956"/>
    <lineage>
        <taxon>Eukaryota</taxon>
        <taxon>Metazoa</taxon>
        <taxon>Ecdysozoa</taxon>
        <taxon>Arthropoda</taxon>
        <taxon>Chelicerata</taxon>
        <taxon>Arachnida</taxon>
        <taxon>Acari</taxon>
        <taxon>Acariformes</taxon>
        <taxon>Sarcoptiformes</taxon>
        <taxon>Astigmata</taxon>
        <taxon>Psoroptidia</taxon>
        <taxon>Analgoidea</taxon>
        <taxon>Pyroglyphidae</taxon>
        <taxon>Dermatophagoidinae</taxon>
        <taxon>Dermatophagoides</taxon>
    </lineage>
</organism>
<comment type="caution">
    <text evidence="1">The sequence shown here is derived from an EMBL/GenBank/DDBJ whole genome shotgun (WGS) entry which is preliminary data.</text>
</comment>
<name>A0ABQ8IZ80_DERPT</name>
<dbReference type="Proteomes" id="UP000887458">
    <property type="component" value="Unassembled WGS sequence"/>
</dbReference>
<keyword evidence="2" id="KW-1185">Reference proteome</keyword>
<evidence type="ECO:0000313" key="1">
    <source>
        <dbReference type="EMBL" id="KAH9415627.1"/>
    </source>
</evidence>
<reference evidence="1 2" key="1">
    <citation type="journal article" date="2018" name="J. Allergy Clin. Immunol.">
        <title>High-quality assembly of Dermatophagoides pteronyssinus genome and transcriptome reveals a wide range of novel allergens.</title>
        <authorList>
            <person name="Liu X.Y."/>
            <person name="Yang K.Y."/>
            <person name="Wang M.Q."/>
            <person name="Kwok J.S."/>
            <person name="Zeng X."/>
            <person name="Yang Z."/>
            <person name="Xiao X.J."/>
            <person name="Lau C.P."/>
            <person name="Li Y."/>
            <person name="Huang Z.M."/>
            <person name="Ba J.G."/>
            <person name="Yim A.K."/>
            <person name="Ouyang C.Y."/>
            <person name="Ngai S.M."/>
            <person name="Chan T.F."/>
            <person name="Leung E.L."/>
            <person name="Liu L."/>
            <person name="Liu Z.G."/>
            <person name="Tsui S.K."/>
        </authorList>
    </citation>
    <scope>NUCLEOTIDE SEQUENCE [LARGE SCALE GENOMIC DNA]</scope>
    <source>
        <strain evidence="1">Derp</strain>
    </source>
</reference>
<reference evidence="1 2" key="2">
    <citation type="journal article" date="2022" name="Mol. Biol. Evol.">
        <title>Comparative Genomics Reveals Insights into the Divergent Evolution of Astigmatic Mites and Household Pest Adaptations.</title>
        <authorList>
            <person name="Xiong Q."/>
            <person name="Wan A.T."/>
            <person name="Liu X."/>
            <person name="Fung C.S."/>
            <person name="Xiao X."/>
            <person name="Malainual N."/>
            <person name="Hou J."/>
            <person name="Wang L."/>
            <person name="Wang M."/>
            <person name="Yang K.Y."/>
            <person name="Cui Y."/>
            <person name="Leung E.L."/>
            <person name="Nong W."/>
            <person name="Shin S.K."/>
            <person name="Au S.W."/>
            <person name="Jeong K.Y."/>
            <person name="Chew F.T."/>
            <person name="Hui J.H."/>
            <person name="Leung T.F."/>
            <person name="Tungtrongchitr A."/>
            <person name="Zhong N."/>
            <person name="Liu Z."/>
            <person name="Tsui S.K."/>
        </authorList>
    </citation>
    <scope>NUCLEOTIDE SEQUENCE [LARGE SCALE GENOMIC DNA]</scope>
    <source>
        <tissue evidence="1">Whole mite body</tissue>
    </source>
</reference>
<gene>
    <name evidence="1" type="ORF">DERP_000114</name>
</gene>
<evidence type="ECO:0000313" key="2">
    <source>
        <dbReference type="Proteomes" id="UP000887458"/>
    </source>
</evidence>
<sequence length="59" mass="6749">MNYLCKVGQLFWQGASAHFRQRAASRSAPRSLNVVGLISSKFSINFDQSQPLRPQLRFH</sequence>
<proteinExistence type="predicted"/>